<evidence type="ECO:0000256" key="1">
    <source>
        <dbReference type="ARBA" id="ARBA00004173"/>
    </source>
</evidence>
<dbReference type="PANTHER" id="PTHR12532:SF6">
    <property type="entry name" value="TRANSCRIPTIONAL REGULATORY PROTEIN YEBC-RELATED"/>
    <property type="match status" value="1"/>
</dbReference>
<dbReference type="HAMAP" id="MF_00693">
    <property type="entry name" value="Transcrip_reg_TACO1"/>
    <property type="match status" value="1"/>
</dbReference>
<dbReference type="NCBIfam" id="NF001030">
    <property type="entry name" value="PRK00110.1"/>
    <property type="match status" value="1"/>
</dbReference>
<dbReference type="NCBIfam" id="TIGR01033">
    <property type="entry name" value="YebC/PmpR family DNA-binding transcriptional regulator"/>
    <property type="match status" value="1"/>
</dbReference>
<dbReference type="InterPro" id="IPR017856">
    <property type="entry name" value="Integrase-like_N"/>
</dbReference>
<dbReference type="FunFam" id="1.10.10.200:FF:000002">
    <property type="entry name" value="Probable transcriptional regulatory protein CLM62_37755"/>
    <property type="match status" value="1"/>
</dbReference>
<accession>A0A382M8R4</accession>
<feature type="domain" description="TACO1/YebC-like N-terminal" evidence="6">
    <location>
        <begin position="5"/>
        <end position="73"/>
    </location>
</feature>
<dbReference type="InterPro" id="IPR002876">
    <property type="entry name" value="Transcrip_reg_TACO1-like"/>
</dbReference>
<dbReference type="AlphaFoldDB" id="A0A382M8R4"/>
<dbReference type="NCBIfam" id="NF009044">
    <property type="entry name" value="PRK12378.1"/>
    <property type="match status" value="1"/>
</dbReference>
<dbReference type="PANTHER" id="PTHR12532">
    <property type="entry name" value="TRANSLATIONAL ACTIVATOR OF CYTOCHROME C OXIDASE 1"/>
    <property type="match status" value="1"/>
</dbReference>
<dbReference type="Pfam" id="PF20772">
    <property type="entry name" value="TACO1_YebC_N"/>
    <property type="match status" value="1"/>
</dbReference>
<dbReference type="InterPro" id="IPR048300">
    <property type="entry name" value="TACO1_YebC-like_2nd/3rd_dom"/>
</dbReference>
<dbReference type="InterPro" id="IPR049083">
    <property type="entry name" value="TACO1_YebC_N"/>
</dbReference>
<evidence type="ECO:0000256" key="2">
    <source>
        <dbReference type="ARBA" id="ARBA00008724"/>
    </source>
</evidence>
<comment type="subcellular location">
    <subcellularLocation>
        <location evidence="1">Mitochondrion</location>
    </subcellularLocation>
</comment>
<dbReference type="SUPFAM" id="SSF75625">
    <property type="entry name" value="YebC-like"/>
    <property type="match status" value="1"/>
</dbReference>
<reference evidence="7" key="1">
    <citation type="submission" date="2018-05" db="EMBL/GenBank/DDBJ databases">
        <authorList>
            <person name="Lanie J.A."/>
            <person name="Ng W.-L."/>
            <person name="Kazmierczak K.M."/>
            <person name="Andrzejewski T.M."/>
            <person name="Davidsen T.M."/>
            <person name="Wayne K.J."/>
            <person name="Tettelin H."/>
            <person name="Glass J.I."/>
            <person name="Rusch D."/>
            <person name="Podicherti R."/>
            <person name="Tsui H.-C.T."/>
            <person name="Winkler M.E."/>
        </authorList>
    </citation>
    <scope>NUCLEOTIDE SEQUENCE</scope>
</reference>
<dbReference type="GO" id="GO:0003677">
    <property type="term" value="F:DNA binding"/>
    <property type="evidence" value="ECO:0007669"/>
    <property type="project" value="UniProtKB-KW"/>
</dbReference>
<evidence type="ECO:0000259" key="5">
    <source>
        <dbReference type="Pfam" id="PF01709"/>
    </source>
</evidence>
<proteinExistence type="inferred from homology"/>
<keyword evidence="4" id="KW-0238">DNA-binding</keyword>
<dbReference type="InterPro" id="IPR029072">
    <property type="entry name" value="YebC-like"/>
</dbReference>
<name>A0A382M8R4_9ZZZZ</name>
<keyword evidence="3" id="KW-0963">Cytoplasm</keyword>
<dbReference type="GO" id="GO:0005829">
    <property type="term" value="C:cytosol"/>
    <property type="evidence" value="ECO:0007669"/>
    <property type="project" value="TreeGrafter"/>
</dbReference>
<dbReference type="Gene3D" id="1.10.10.200">
    <property type="match status" value="1"/>
</dbReference>
<organism evidence="7">
    <name type="scientific">marine metagenome</name>
    <dbReference type="NCBI Taxonomy" id="408172"/>
    <lineage>
        <taxon>unclassified sequences</taxon>
        <taxon>metagenomes</taxon>
        <taxon>ecological metagenomes</taxon>
    </lineage>
</organism>
<comment type="similarity">
    <text evidence="2">Belongs to the TACO1 family.</text>
</comment>
<protein>
    <recommendedName>
        <fullName evidence="8">Transcriptional regulatory protein</fullName>
    </recommendedName>
</protein>
<feature type="domain" description="TACO1/YebC-like second and third" evidence="5">
    <location>
        <begin position="81"/>
        <end position="236"/>
    </location>
</feature>
<gene>
    <name evidence="7" type="ORF">METZ01_LOCUS297924</name>
</gene>
<dbReference type="Gene3D" id="3.30.70.980">
    <property type="match status" value="2"/>
</dbReference>
<dbReference type="GO" id="GO:0005739">
    <property type="term" value="C:mitochondrion"/>
    <property type="evidence" value="ECO:0007669"/>
    <property type="project" value="UniProtKB-SubCell"/>
</dbReference>
<evidence type="ECO:0008006" key="8">
    <source>
        <dbReference type="Google" id="ProtNLM"/>
    </source>
</evidence>
<dbReference type="Pfam" id="PF01709">
    <property type="entry name" value="Transcrip_reg"/>
    <property type="match status" value="1"/>
</dbReference>
<sequence>MAGHSHWAGIKHKKGKADKARSNLFSKLSREITVAAKLGDKNPEMNARLRSAIQSARSSNMPKDNIQRAIEKSEISADSNYENIRYEGFGPKRIAVIVETLTNNKNRTASNLRTIFQKNGGNLGTQGSASHNFQQIGVIKIDKSEASEDQIFELTVGSGANECFSNEYSHEIQCDKNEIYNVKKKLEKNISNFLSTEIEWVPLNKTEASSVEKEEILNFLGTLDDDDDVQNVYTNAKL</sequence>
<evidence type="ECO:0000313" key="7">
    <source>
        <dbReference type="EMBL" id="SVC45070.1"/>
    </source>
</evidence>
<dbReference type="InterPro" id="IPR026564">
    <property type="entry name" value="Transcrip_reg_TACO1-like_dom3"/>
</dbReference>
<evidence type="ECO:0000256" key="3">
    <source>
        <dbReference type="ARBA" id="ARBA00022490"/>
    </source>
</evidence>
<evidence type="ECO:0000259" key="6">
    <source>
        <dbReference type="Pfam" id="PF20772"/>
    </source>
</evidence>
<evidence type="ECO:0000256" key="4">
    <source>
        <dbReference type="ARBA" id="ARBA00023125"/>
    </source>
</evidence>
<dbReference type="EMBL" id="UINC01091921">
    <property type="protein sequence ID" value="SVC45070.1"/>
    <property type="molecule type" value="Genomic_DNA"/>
</dbReference>